<dbReference type="PROSITE" id="PS00622">
    <property type="entry name" value="HTH_LUXR_1"/>
    <property type="match status" value="1"/>
</dbReference>
<keyword evidence="6" id="KW-1185">Reference proteome</keyword>
<evidence type="ECO:0000313" key="5">
    <source>
        <dbReference type="EMBL" id="TYZ07795.1"/>
    </source>
</evidence>
<dbReference type="PRINTS" id="PR00038">
    <property type="entry name" value="HTHLUXR"/>
</dbReference>
<reference evidence="5 6" key="1">
    <citation type="submission" date="2019-08" db="EMBL/GenBank/DDBJ databases">
        <authorList>
            <person name="Seo M.-J."/>
        </authorList>
    </citation>
    <scope>NUCLEOTIDE SEQUENCE [LARGE SCALE GENOMIC DNA]</scope>
    <source>
        <strain evidence="5 6">KIGAM108</strain>
    </source>
</reference>
<dbReference type="PANTHER" id="PTHR44688:SF16">
    <property type="entry name" value="DNA-BINDING TRANSCRIPTIONAL ACTIVATOR DEVR_DOSR"/>
    <property type="match status" value="1"/>
</dbReference>
<dbReference type="InterPro" id="IPR000792">
    <property type="entry name" value="Tscrpt_reg_LuxR_C"/>
</dbReference>
<name>A0A5D6UXP1_9BACT</name>
<dbReference type="InterPro" id="IPR036388">
    <property type="entry name" value="WH-like_DNA-bd_sf"/>
</dbReference>
<keyword evidence="1" id="KW-0805">Transcription regulation</keyword>
<evidence type="ECO:0000256" key="3">
    <source>
        <dbReference type="ARBA" id="ARBA00023163"/>
    </source>
</evidence>
<dbReference type="GO" id="GO:0003677">
    <property type="term" value="F:DNA binding"/>
    <property type="evidence" value="ECO:0007669"/>
    <property type="project" value="UniProtKB-KW"/>
</dbReference>
<dbReference type="SUPFAM" id="SSF46894">
    <property type="entry name" value="C-terminal effector domain of the bipartite response regulators"/>
    <property type="match status" value="1"/>
</dbReference>
<keyword evidence="3" id="KW-0804">Transcription</keyword>
<dbReference type="InterPro" id="IPR016032">
    <property type="entry name" value="Sig_transdc_resp-reg_C-effctor"/>
</dbReference>
<dbReference type="SMART" id="SM00421">
    <property type="entry name" value="HTH_LUXR"/>
    <property type="match status" value="1"/>
</dbReference>
<gene>
    <name evidence="5" type="ORF">FY528_13950</name>
</gene>
<dbReference type="PANTHER" id="PTHR44688">
    <property type="entry name" value="DNA-BINDING TRANSCRIPTIONAL ACTIVATOR DEVR_DOSR"/>
    <property type="match status" value="1"/>
</dbReference>
<comment type="caution">
    <text evidence="5">The sequence shown here is derived from an EMBL/GenBank/DDBJ whole genome shotgun (WGS) entry which is preliminary data.</text>
</comment>
<evidence type="ECO:0000259" key="4">
    <source>
        <dbReference type="PROSITE" id="PS50043"/>
    </source>
</evidence>
<dbReference type="EMBL" id="VTHL01000015">
    <property type="protein sequence ID" value="TYZ07795.1"/>
    <property type="molecule type" value="Genomic_DNA"/>
</dbReference>
<dbReference type="AlphaFoldDB" id="A0A5D6UXP1"/>
<dbReference type="Proteomes" id="UP000322791">
    <property type="component" value="Unassembled WGS sequence"/>
</dbReference>
<protein>
    <submittedName>
        <fullName evidence="5">Response regulator transcription factor</fullName>
    </submittedName>
</protein>
<dbReference type="GO" id="GO:0006355">
    <property type="term" value="P:regulation of DNA-templated transcription"/>
    <property type="evidence" value="ECO:0007669"/>
    <property type="project" value="InterPro"/>
</dbReference>
<evidence type="ECO:0000256" key="1">
    <source>
        <dbReference type="ARBA" id="ARBA00023015"/>
    </source>
</evidence>
<keyword evidence="2" id="KW-0238">DNA-binding</keyword>
<feature type="domain" description="HTH luxR-type" evidence="4">
    <location>
        <begin position="166"/>
        <end position="232"/>
    </location>
</feature>
<sequence>MATAQEAARTFLFWHLPAMYMPDNGLPSLLVCPVPLPLRVPLMRSAASCGQLLAIRFSSSKSAFQTQLRHELPAWVLVTSHCLREDGLVFHRIRQQHPCCHIIFCALDNTCPSLGGLDTASPSYPDVLCTVHELTECLVAAAKDSFFVSASLAALYGPLPTEPAATRIALTAISRAEKRVLRQLLLGKSSKQIAEALFLSPRTVENHKASMADKLHVRAEAGSLAAFLLRHREALLHLLDQDIQLPIE</sequence>
<organism evidence="5 6">
    <name type="scientific">Hymenobacter lutimineralis</name>
    <dbReference type="NCBI Taxonomy" id="2606448"/>
    <lineage>
        <taxon>Bacteria</taxon>
        <taxon>Pseudomonadati</taxon>
        <taxon>Bacteroidota</taxon>
        <taxon>Cytophagia</taxon>
        <taxon>Cytophagales</taxon>
        <taxon>Hymenobacteraceae</taxon>
        <taxon>Hymenobacter</taxon>
    </lineage>
</organism>
<accession>A0A5D6UXP1</accession>
<dbReference type="PROSITE" id="PS50043">
    <property type="entry name" value="HTH_LUXR_2"/>
    <property type="match status" value="1"/>
</dbReference>
<dbReference type="CDD" id="cd06170">
    <property type="entry name" value="LuxR_C_like"/>
    <property type="match status" value="1"/>
</dbReference>
<dbReference type="Pfam" id="PF00196">
    <property type="entry name" value="GerE"/>
    <property type="match status" value="1"/>
</dbReference>
<dbReference type="Gene3D" id="1.10.10.10">
    <property type="entry name" value="Winged helix-like DNA-binding domain superfamily/Winged helix DNA-binding domain"/>
    <property type="match status" value="1"/>
</dbReference>
<proteinExistence type="predicted"/>
<evidence type="ECO:0000313" key="6">
    <source>
        <dbReference type="Proteomes" id="UP000322791"/>
    </source>
</evidence>
<evidence type="ECO:0000256" key="2">
    <source>
        <dbReference type="ARBA" id="ARBA00023125"/>
    </source>
</evidence>